<comment type="caution">
    <text evidence="3">The sequence shown here is derived from an EMBL/GenBank/DDBJ whole genome shotgun (WGS) entry which is preliminary data.</text>
</comment>
<gene>
    <name evidence="3" type="primary">spoIIM</name>
    <name evidence="3" type="ORF">BpJC7_05810</name>
</gene>
<feature type="transmembrane region" description="Helical" evidence="2">
    <location>
        <begin position="173"/>
        <end position="202"/>
    </location>
</feature>
<reference evidence="3 4" key="1">
    <citation type="submission" date="2019-09" db="EMBL/GenBank/DDBJ databases">
        <title>Draft genome sequence of Bacillus sp. JC-7.</title>
        <authorList>
            <person name="Tanaka N."/>
            <person name="Shiwa Y."/>
            <person name="Fujita N."/>
            <person name="Tanasupawat S."/>
        </authorList>
    </citation>
    <scope>NUCLEOTIDE SEQUENCE [LARGE SCALE GENOMIC DNA]</scope>
    <source>
        <strain evidence="3 4">JC-7</strain>
    </source>
</reference>
<name>A0A5J4JG36_9BACI</name>
<protein>
    <recommendedName>
        <fullName evidence="1">Stage II sporulation protein M</fullName>
    </recommendedName>
</protein>
<dbReference type="InterPro" id="IPR014196">
    <property type="entry name" value="SpoIIM"/>
</dbReference>
<keyword evidence="4" id="KW-1185">Reference proteome</keyword>
<dbReference type="AlphaFoldDB" id="A0A5J4JG36"/>
<feature type="transmembrane region" description="Helical" evidence="2">
    <location>
        <begin position="114"/>
        <end position="135"/>
    </location>
</feature>
<dbReference type="NCBIfam" id="TIGR02831">
    <property type="entry name" value="spo_II_M"/>
    <property type="match status" value="1"/>
</dbReference>
<evidence type="ECO:0000256" key="1">
    <source>
        <dbReference type="PIRNR" id="PIRNR038973"/>
    </source>
</evidence>
<feature type="transmembrane region" description="Helical" evidence="2">
    <location>
        <begin position="84"/>
        <end position="107"/>
    </location>
</feature>
<keyword evidence="1" id="KW-1003">Cell membrane</keyword>
<comment type="subunit">
    <text evidence="1">Component of the MPD complex composed of SpoIIM, SpoIIP and SpoIID.</text>
</comment>
<organism evidence="3 4">
    <name type="scientific">Weizmannia acidilactici</name>
    <dbReference type="NCBI Taxonomy" id="2607726"/>
    <lineage>
        <taxon>Bacteria</taxon>
        <taxon>Bacillati</taxon>
        <taxon>Bacillota</taxon>
        <taxon>Bacilli</taxon>
        <taxon>Bacillales</taxon>
        <taxon>Bacillaceae</taxon>
        <taxon>Heyndrickxia</taxon>
    </lineage>
</organism>
<dbReference type="Pfam" id="PF01944">
    <property type="entry name" value="SpoIIM"/>
    <property type="match status" value="1"/>
</dbReference>
<evidence type="ECO:0000313" key="3">
    <source>
        <dbReference type="EMBL" id="GER69278.1"/>
    </source>
</evidence>
<keyword evidence="1 2" id="KW-0812">Transmembrane</keyword>
<sequence>MRKQNVLQNPISRHIRENSSIYSFVIVLFLMGVIFGAVIVNSLSIAQKEDLFFYLKQFFGQVSTGKVAAPEDLFRSSFLHNIKFLGLIWVLGISIIGLPLILILLFLKGLVVGFSIGFLVNQMRWGGFLLAFVTVLPQNLLIIPMFIFTSVIAVMFSLNLIRKIFIKQSAHYAFFHLFIKYCGALAAAFIAVLLAACVEAYISPQLMQSVMKIIN</sequence>
<dbReference type="Proteomes" id="UP000391919">
    <property type="component" value="Unassembled WGS sequence"/>
</dbReference>
<dbReference type="GO" id="GO:0030435">
    <property type="term" value="P:sporulation resulting in formation of a cellular spore"/>
    <property type="evidence" value="ECO:0007669"/>
    <property type="project" value="UniProtKB-KW"/>
</dbReference>
<evidence type="ECO:0000313" key="4">
    <source>
        <dbReference type="Proteomes" id="UP000391919"/>
    </source>
</evidence>
<keyword evidence="1 2" id="KW-0472">Membrane</keyword>
<comment type="function">
    <text evidence="1">Required for complete septum migration and engulfment of the forespore compartment during sporulation. Required for stabilizing and recruiting of SpoIIP to the septal membrane.</text>
</comment>
<proteinExistence type="predicted"/>
<dbReference type="RefSeq" id="WP_151697505.1">
    <property type="nucleotide sequence ID" value="NZ_BKZP01000004.1"/>
</dbReference>
<feature type="transmembrane region" description="Helical" evidence="2">
    <location>
        <begin position="141"/>
        <end position="161"/>
    </location>
</feature>
<comment type="subcellular location">
    <subcellularLocation>
        <location evidence="1">Cell membrane</location>
        <topology evidence="1">Multi-pass membrane protein</topology>
    </subcellularLocation>
    <text evidence="1">Localizes to the sporulation septum and to the second division site within the mother cell. Before the start of engulfment localizes to the septal midpoint, then spreads throughout the septum prior to becoming enriched at the leading edge of the engulfing membrane, where it remains until the completion of membrane migration. Some remain partially trapped at the septum during engulfment and upon completion of engulfment become dispersed in the outer forespore membrane. Localization of the MPD complex to the septal membrane is dependent on SpoIIB.</text>
</comment>
<accession>A0A5J4JG36</accession>
<dbReference type="EMBL" id="BKZQ01000005">
    <property type="protein sequence ID" value="GER69278.1"/>
    <property type="molecule type" value="Genomic_DNA"/>
</dbReference>
<dbReference type="InterPro" id="IPR002798">
    <property type="entry name" value="SpoIIM-like"/>
</dbReference>
<keyword evidence="2" id="KW-1133">Transmembrane helix</keyword>
<dbReference type="PIRSF" id="PIRSF038973">
    <property type="entry name" value="SpoIIM"/>
    <property type="match status" value="1"/>
</dbReference>
<dbReference type="GO" id="GO:0005886">
    <property type="term" value="C:plasma membrane"/>
    <property type="evidence" value="ECO:0007669"/>
    <property type="project" value="UniProtKB-SubCell"/>
</dbReference>
<keyword evidence="1" id="KW-0749">Sporulation</keyword>
<evidence type="ECO:0000256" key="2">
    <source>
        <dbReference type="SAM" id="Phobius"/>
    </source>
</evidence>
<feature type="transmembrane region" description="Helical" evidence="2">
    <location>
        <begin position="21"/>
        <end position="46"/>
    </location>
</feature>